<organism evidence="7 8">
    <name type="scientific">Pedobacter rhizosphaerae</name>
    <dbReference type="NCBI Taxonomy" id="390241"/>
    <lineage>
        <taxon>Bacteria</taxon>
        <taxon>Pseudomonadati</taxon>
        <taxon>Bacteroidota</taxon>
        <taxon>Sphingobacteriia</taxon>
        <taxon>Sphingobacteriales</taxon>
        <taxon>Sphingobacteriaceae</taxon>
        <taxon>Pedobacter</taxon>
    </lineage>
</organism>
<dbReference type="STRING" id="390241.SAMN04488023_10123"/>
<dbReference type="EMBL" id="FOGG01000001">
    <property type="protein sequence ID" value="SEQ76043.1"/>
    <property type="molecule type" value="Genomic_DNA"/>
</dbReference>
<dbReference type="AlphaFoldDB" id="A0A1H9IN48"/>
<dbReference type="GO" id="GO:0042742">
    <property type="term" value="P:defense response to bacterium"/>
    <property type="evidence" value="ECO:0007669"/>
    <property type="project" value="UniProtKB-KW"/>
</dbReference>
<keyword evidence="3 7" id="KW-0378">Hydrolase</keyword>
<evidence type="ECO:0000259" key="6">
    <source>
        <dbReference type="PROSITE" id="PS51782"/>
    </source>
</evidence>
<evidence type="ECO:0000256" key="5">
    <source>
        <dbReference type="SAM" id="Phobius"/>
    </source>
</evidence>
<proteinExistence type="predicted"/>
<dbReference type="Pfam" id="PF01832">
    <property type="entry name" value="Glucosaminidase"/>
    <property type="match status" value="1"/>
</dbReference>
<dbReference type="InterPro" id="IPR002901">
    <property type="entry name" value="MGlyc_endo_b_GlcNAc-like_dom"/>
</dbReference>
<dbReference type="InterPro" id="IPR036779">
    <property type="entry name" value="LysM_dom_sf"/>
</dbReference>
<dbReference type="PROSITE" id="PS51782">
    <property type="entry name" value="LYSM"/>
    <property type="match status" value="1"/>
</dbReference>
<feature type="domain" description="LysM" evidence="6">
    <location>
        <begin position="265"/>
        <end position="308"/>
    </location>
</feature>
<dbReference type="SMART" id="SM00047">
    <property type="entry name" value="LYZ2"/>
    <property type="match status" value="1"/>
</dbReference>
<keyword evidence="2" id="KW-0081">Bacteriolytic enzyme</keyword>
<keyword evidence="5" id="KW-1133">Transmembrane helix</keyword>
<feature type="transmembrane region" description="Helical" evidence="5">
    <location>
        <begin position="29"/>
        <end position="49"/>
    </location>
</feature>
<keyword evidence="8" id="KW-1185">Reference proteome</keyword>
<dbReference type="SUPFAM" id="SSF54106">
    <property type="entry name" value="LysM domain"/>
    <property type="match status" value="1"/>
</dbReference>
<dbReference type="Gene3D" id="3.10.350.10">
    <property type="entry name" value="LysM domain"/>
    <property type="match status" value="1"/>
</dbReference>
<dbReference type="CDD" id="cd00118">
    <property type="entry name" value="LysM"/>
    <property type="match status" value="1"/>
</dbReference>
<dbReference type="InterPro" id="IPR051056">
    <property type="entry name" value="Glycosyl_Hydrolase_73"/>
</dbReference>
<keyword evidence="1" id="KW-0929">Antimicrobial</keyword>
<dbReference type="PANTHER" id="PTHR33308">
    <property type="entry name" value="PEPTIDOGLYCAN HYDROLASE FLGJ"/>
    <property type="match status" value="1"/>
</dbReference>
<evidence type="ECO:0000256" key="2">
    <source>
        <dbReference type="ARBA" id="ARBA00022638"/>
    </source>
</evidence>
<accession>A0A1H9IN48</accession>
<name>A0A1H9IN48_9SPHI</name>
<dbReference type="PANTHER" id="PTHR33308:SF9">
    <property type="entry name" value="PEPTIDOGLYCAN HYDROLASE FLGJ"/>
    <property type="match status" value="1"/>
</dbReference>
<sequence length="309" mass="35281">MGRNSVIRELPPISTIVIFLKMYSTNYSIIRSSISLTCLAFLIVFFSACSTRKFSKNNKQIEKEANKANNNNYKNYNTLSYIEEFKGVAIEEMNAFGIPASITLAQGILESGSGNSDLAKYANNHFGIKCTSDWKGKNYFRDDDQKNDCFRVYKDARESFKDHSAFLKRKRYSFLFQLDKNDYKSWAQGLKTAGYATNPRYPDLLINMIEKYQLYQYDQSESEKQKIAREDRVFSEINQNIPQESKKFTPVATPPAGAKPITADGTYTVVKGDTLYNIAKRFNLSVDELKMLNEMDGDGIKLGQVLKVK</sequence>
<dbReference type="GO" id="GO:0004040">
    <property type="term" value="F:amidase activity"/>
    <property type="evidence" value="ECO:0007669"/>
    <property type="project" value="InterPro"/>
</dbReference>
<dbReference type="InterPro" id="IPR018392">
    <property type="entry name" value="LysM"/>
</dbReference>
<evidence type="ECO:0000256" key="4">
    <source>
        <dbReference type="ARBA" id="ARBA00032108"/>
    </source>
</evidence>
<gene>
    <name evidence="7" type="ORF">SAMN04488023_10123</name>
</gene>
<dbReference type="Gene3D" id="1.10.530.10">
    <property type="match status" value="1"/>
</dbReference>
<evidence type="ECO:0000313" key="7">
    <source>
        <dbReference type="EMBL" id="SEQ76043.1"/>
    </source>
</evidence>
<evidence type="ECO:0000256" key="1">
    <source>
        <dbReference type="ARBA" id="ARBA00022529"/>
    </source>
</evidence>
<dbReference type="Proteomes" id="UP000199572">
    <property type="component" value="Unassembled WGS sequence"/>
</dbReference>
<protein>
    <recommendedName>
        <fullName evidence="4">Peptidoglycan hydrolase</fullName>
    </recommendedName>
</protein>
<dbReference type="Pfam" id="PF01476">
    <property type="entry name" value="LysM"/>
    <property type="match status" value="1"/>
</dbReference>
<dbReference type="SMART" id="SM00257">
    <property type="entry name" value="LysM"/>
    <property type="match status" value="1"/>
</dbReference>
<evidence type="ECO:0000313" key="8">
    <source>
        <dbReference type="Proteomes" id="UP000199572"/>
    </source>
</evidence>
<evidence type="ECO:0000256" key="3">
    <source>
        <dbReference type="ARBA" id="ARBA00022801"/>
    </source>
</evidence>
<keyword evidence="5" id="KW-0472">Membrane</keyword>
<keyword evidence="5" id="KW-0812">Transmembrane</keyword>
<reference evidence="7 8" key="1">
    <citation type="submission" date="2016-10" db="EMBL/GenBank/DDBJ databases">
        <authorList>
            <person name="de Groot N.N."/>
        </authorList>
    </citation>
    <scope>NUCLEOTIDE SEQUENCE [LARGE SCALE GENOMIC DNA]</scope>
    <source>
        <strain evidence="7 8">DSM 18610</strain>
    </source>
</reference>
<dbReference type="GO" id="GO:0031640">
    <property type="term" value="P:killing of cells of another organism"/>
    <property type="evidence" value="ECO:0007669"/>
    <property type="project" value="UniProtKB-KW"/>
</dbReference>